<protein>
    <submittedName>
        <fullName evidence="2">Uncharacterized protein</fullName>
    </submittedName>
</protein>
<name>A0A699KEU8_TANCI</name>
<dbReference type="EMBL" id="BKCJ010505454">
    <property type="protein sequence ID" value="GFA87632.1"/>
    <property type="molecule type" value="Genomic_DNA"/>
</dbReference>
<sequence>LLLLSSSYLLGFHMIFVVMEMMTLTCGIKSQADFKSRPPMLNKENYVPWSSRLLRYAKSRPNGKLIHNSILNGPYVRRMIAEPGDGERDVNVNETFHEQTDDELFKRELKQIEANDQAI</sequence>
<organism evidence="2">
    <name type="scientific">Tanacetum cinerariifolium</name>
    <name type="common">Dalmatian daisy</name>
    <name type="synonym">Chrysanthemum cinerariifolium</name>
    <dbReference type="NCBI Taxonomy" id="118510"/>
    <lineage>
        <taxon>Eukaryota</taxon>
        <taxon>Viridiplantae</taxon>
        <taxon>Streptophyta</taxon>
        <taxon>Embryophyta</taxon>
        <taxon>Tracheophyta</taxon>
        <taxon>Spermatophyta</taxon>
        <taxon>Magnoliopsida</taxon>
        <taxon>eudicotyledons</taxon>
        <taxon>Gunneridae</taxon>
        <taxon>Pentapetalae</taxon>
        <taxon>asterids</taxon>
        <taxon>campanulids</taxon>
        <taxon>Asterales</taxon>
        <taxon>Asteraceae</taxon>
        <taxon>Asteroideae</taxon>
        <taxon>Anthemideae</taxon>
        <taxon>Anthemidinae</taxon>
        <taxon>Tanacetum</taxon>
    </lineage>
</organism>
<evidence type="ECO:0000256" key="1">
    <source>
        <dbReference type="SAM" id="SignalP"/>
    </source>
</evidence>
<gene>
    <name evidence="2" type="ORF">Tci_659604</name>
</gene>
<proteinExistence type="predicted"/>
<evidence type="ECO:0000313" key="2">
    <source>
        <dbReference type="EMBL" id="GFA87632.1"/>
    </source>
</evidence>
<feature type="chain" id="PRO_5025444767" evidence="1">
    <location>
        <begin position="28"/>
        <end position="119"/>
    </location>
</feature>
<feature type="non-terminal residue" evidence="2">
    <location>
        <position position="1"/>
    </location>
</feature>
<reference evidence="2" key="1">
    <citation type="journal article" date="2019" name="Sci. Rep.">
        <title>Draft genome of Tanacetum cinerariifolium, the natural source of mosquito coil.</title>
        <authorList>
            <person name="Yamashiro T."/>
            <person name="Shiraishi A."/>
            <person name="Satake H."/>
            <person name="Nakayama K."/>
        </authorList>
    </citation>
    <scope>NUCLEOTIDE SEQUENCE</scope>
</reference>
<dbReference type="AlphaFoldDB" id="A0A699KEU8"/>
<keyword evidence="1" id="KW-0732">Signal</keyword>
<comment type="caution">
    <text evidence="2">The sequence shown here is derived from an EMBL/GenBank/DDBJ whole genome shotgun (WGS) entry which is preliminary data.</text>
</comment>
<feature type="signal peptide" evidence="1">
    <location>
        <begin position="1"/>
        <end position="27"/>
    </location>
</feature>
<accession>A0A699KEU8</accession>